<feature type="compositionally biased region" description="Low complexity" evidence="1">
    <location>
        <begin position="430"/>
        <end position="443"/>
    </location>
</feature>
<dbReference type="AlphaFoldDB" id="A0A8H3CCZ5"/>
<evidence type="ECO:0000256" key="1">
    <source>
        <dbReference type="SAM" id="MobiDB-lite"/>
    </source>
</evidence>
<feature type="region of interest" description="Disordered" evidence="1">
    <location>
        <begin position="197"/>
        <end position="732"/>
    </location>
</feature>
<dbReference type="EMBL" id="CAJMXA010002273">
    <property type="protein sequence ID" value="CAE6478616.1"/>
    <property type="molecule type" value="Genomic_DNA"/>
</dbReference>
<feature type="compositionally biased region" description="Polar residues" evidence="1">
    <location>
        <begin position="635"/>
        <end position="649"/>
    </location>
</feature>
<feature type="compositionally biased region" description="Polar residues" evidence="1">
    <location>
        <begin position="510"/>
        <end position="520"/>
    </location>
</feature>
<feature type="compositionally biased region" description="Polar residues" evidence="1">
    <location>
        <begin position="671"/>
        <end position="689"/>
    </location>
</feature>
<feature type="region of interest" description="Disordered" evidence="1">
    <location>
        <begin position="829"/>
        <end position="872"/>
    </location>
</feature>
<feature type="compositionally biased region" description="Basic residues" evidence="1">
    <location>
        <begin position="854"/>
        <end position="872"/>
    </location>
</feature>
<gene>
    <name evidence="2" type="ORF">RDB_LOCUS85212</name>
</gene>
<accession>A0A8H3CCZ5</accession>
<feature type="compositionally biased region" description="Low complexity" evidence="1">
    <location>
        <begin position="690"/>
        <end position="706"/>
    </location>
</feature>
<feature type="compositionally biased region" description="Polar residues" evidence="1">
    <location>
        <begin position="529"/>
        <end position="542"/>
    </location>
</feature>
<proteinExistence type="predicted"/>
<feature type="compositionally biased region" description="Polar residues" evidence="1">
    <location>
        <begin position="561"/>
        <end position="570"/>
    </location>
</feature>
<organism evidence="2 3">
    <name type="scientific">Rhizoctonia solani</name>
    <dbReference type="NCBI Taxonomy" id="456999"/>
    <lineage>
        <taxon>Eukaryota</taxon>
        <taxon>Fungi</taxon>
        <taxon>Dikarya</taxon>
        <taxon>Basidiomycota</taxon>
        <taxon>Agaricomycotina</taxon>
        <taxon>Agaricomycetes</taxon>
        <taxon>Cantharellales</taxon>
        <taxon>Ceratobasidiaceae</taxon>
        <taxon>Rhizoctonia</taxon>
    </lineage>
</organism>
<dbReference type="Proteomes" id="UP000663853">
    <property type="component" value="Unassembled WGS sequence"/>
</dbReference>
<protein>
    <submittedName>
        <fullName evidence="2">Uncharacterized protein</fullName>
    </submittedName>
</protein>
<name>A0A8H3CCZ5_9AGAM</name>
<reference evidence="2" key="1">
    <citation type="submission" date="2021-01" db="EMBL/GenBank/DDBJ databases">
        <authorList>
            <person name="Kaushik A."/>
        </authorList>
    </citation>
    <scope>NUCLEOTIDE SEQUENCE</scope>
    <source>
        <strain evidence="2">AG6-10EEA</strain>
    </source>
</reference>
<sequence>MINEAPMSGNMDTLFVRAGRPLRIHFDDTRITAVAIRQLSWRVEQGGGAIVEQPSSADVLVVDPAAPWVFHDFLRIKQPDLRPNVVLAFWISLCLTTRSLIWVKHPYWQQIVVPSERSSHSEIPQGVTAYSSFLAGFTYAKIAPFPSNKIAPRSSIPLERDSSVISNIDNSDLEVSRSLEPGASTDEELLEIVRKPKQAASHEAIPRPGSPSAVASPERPAEVREDEAEVSDILPAAEVSLPPNDVDMSPPEPVQRLAKEPIAENLVPPGDSTPKELAERQPQAIQGPSGTRRRTSPRHSPSQNEQDISVGPADISPASATVAVEPDVELESDSVGPAIGTGPSATPRYTVAKSASPAASEAVTATEEAHAPSNLDSTPPPASEEPRSTPLESSPQVANILTNESLIGTNADLDTHKAPSPRAPSDSDISSATRSESAATSKSPSALNGQPRARDQSPTEAGASSEAVEPTGSTVPPMEISSPVEPTKPLPSTSTNTSAVVPKASKPPFKQSSVSTSSTGLKYVPDPSTGAQSSRPSPSNATKIKIRPKMRPVPQADGNDSVASTSSPRTSLPHLKSKLNIQSGGNGIRVRPRPSVASATGGARVIKKNATPTSAAPAGSPASTISSVTNTTTSLPASASVTPASTITADTPKPAPGSSLSRPKKLIIRSPTISTTSLSRPSASVSPVQSRHPAPASTSRARPSSSETHPLFSPPTPPTPTPEQLASLAAKRPAWTKEEDQYIIDYMNWVFAQDPFASTSEIMRQIAANCQYRPAGNWQNRFKSKEDSIYMNEVPILFERLTNKTSGVSRGRNSSKTLEILSGTRTRNRRTVDYVDSSDDENGGSSNDEDGPPRKRTRRSTAGGRRKSDRLG</sequence>
<feature type="compositionally biased region" description="Low complexity" evidence="1">
    <location>
        <begin position="610"/>
        <end position="634"/>
    </location>
</feature>
<feature type="compositionally biased region" description="Polar residues" evidence="1">
    <location>
        <begin position="490"/>
        <end position="499"/>
    </location>
</feature>
<evidence type="ECO:0000313" key="3">
    <source>
        <dbReference type="Proteomes" id="UP000663853"/>
    </source>
</evidence>
<feature type="compositionally biased region" description="Pro residues" evidence="1">
    <location>
        <begin position="712"/>
        <end position="721"/>
    </location>
</feature>
<feature type="compositionally biased region" description="Polar residues" evidence="1">
    <location>
        <begin position="390"/>
        <end position="408"/>
    </location>
</feature>
<feature type="compositionally biased region" description="Low complexity" evidence="1">
    <location>
        <begin position="354"/>
        <end position="366"/>
    </location>
</feature>
<feature type="compositionally biased region" description="Acidic residues" evidence="1">
    <location>
        <begin position="836"/>
        <end position="850"/>
    </location>
</feature>
<comment type="caution">
    <text evidence="2">The sequence shown here is derived from an EMBL/GenBank/DDBJ whole genome shotgun (WGS) entry which is preliminary data.</text>
</comment>
<evidence type="ECO:0000313" key="2">
    <source>
        <dbReference type="EMBL" id="CAE6478616.1"/>
    </source>
</evidence>